<dbReference type="Proteomes" id="UP000024635">
    <property type="component" value="Unassembled WGS sequence"/>
</dbReference>
<dbReference type="AlphaFoldDB" id="A0A016RWP3"/>
<evidence type="ECO:0008006" key="4">
    <source>
        <dbReference type="Google" id="ProtNLM"/>
    </source>
</evidence>
<evidence type="ECO:0000313" key="2">
    <source>
        <dbReference type="EMBL" id="EYB82502.1"/>
    </source>
</evidence>
<feature type="transmembrane region" description="Helical" evidence="1">
    <location>
        <begin position="49"/>
        <end position="74"/>
    </location>
</feature>
<keyword evidence="1" id="KW-0812">Transmembrane</keyword>
<dbReference type="PANTHER" id="PTHR23021">
    <property type="entry name" value="SERPENTINE RECEPTOR, CLASS T"/>
    <property type="match status" value="1"/>
</dbReference>
<comment type="caution">
    <text evidence="2">The sequence shown here is derived from an EMBL/GenBank/DDBJ whole genome shotgun (WGS) entry which is preliminary data.</text>
</comment>
<proteinExistence type="predicted"/>
<name>A0A016RWP3_9BILA</name>
<evidence type="ECO:0000313" key="3">
    <source>
        <dbReference type="Proteomes" id="UP000024635"/>
    </source>
</evidence>
<keyword evidence="1" id="KW-1133">Transmembrane helix</keyword>
<dbReference type="OrthoDB" id="5834342at2759"/>
<organism evidence="2 3">
    <name type="scientific">Ancylostoma ceylanicum</name>
    <dbReference type="NCBI Taxonomy" id="53326"/>
    <lineage>
        <taxon>Eukaryota</taxon>
        <taxon>Metazoa</taxon>
        <taxon>Ecdysozoa</taxon>
        <taxon>Nematoda</taxon>
        <taxon>Chromadorea</taxon>
        <taxon>Rhabditida</taxon>
        <taxon>Rhabditina</taxon>
        <taxon>Rhabditomorpha</taxon>
        <taxon>Strongyloidea</taxon>
        <taxon>Ancylostomatidae</taxon>
        <taxon>Ancylostomatinae</taxon>
        <taxon>Ancylostoma</taxon>
    </lineage>
</organism>
<dbReference type="Pfam" id="PF10321">
    <property type="entry name" value="7TM_GPCR_Srt"/>
    <property type="match status" value="1"/>
</dbReference>
<feature type="transmembrane region" description="Helical" evidence="1">
    <location>
        <begin position="17"/>
        <end position="37"/>
    </location>
</feature>
<dbReference type="InterPro" id="IPR019425">
    <property type="entry name" value="7TM_GPCR_serpentine_rcpt_Srt"/>
</dbReference>
<dbReference type="EMBL" id="JARK01001694">
    <property type="protein sequence ID" value="EYB82502.1"/>
    <property type="molecule type" value="Genomic_DNA"/>
</dbReference>
<feature type="transmembrane region" description="Helical" evidence="1">
    <location>
        <begin position="94"/>
        <end position="110"/>
    </location>
</feature>
<reference evidence="3" key="1">
    <citation type="journal article" date="2015" name="Nat. Genet.">
        <title>The genome and transcriptome of the zoonotic hookworm Ancylostoma ceylanicum identify infection-specific gene families.</title>
        <authorList>
            <person name="Schwarz E.M."/>
            <person name="Hu Y."/>
            <person name="Antoshechkin I."/>
            <person name="Miller M.M."/>
            <person name="Sternberg P.W."/>
            <person name="Aroian R.V."/>
        </authorList>
    </citation>
    <scope>NUCLEOTIDE SEQUENCE</scope>
    <source>
        <strain evidence="3">HY135</strain>
    </source>
</reference>
<accession>A0A016RWP3</accession>
<evidence type="ECO:0000256" key="1">
    <source>
        <dbReference type="SAM" id="Phobius"/>
    </source>
</evidence>
<keyword evidence="3" id="KW-1185">Reference proteome</keyword>
<dbReference type="PANTHER" id="PTHR23021:SF11">
    <property type="entry name" value="SERPENTINE RECEPTOR, CLASS T"/>
    <property type="match status" value="1"/>
</dbReference>
<keyword evidence="1" id="KW-0472">Membrane</keyword>
<gene>
    <name evidence="2" type="primary">Acey_s0358.g3405</name>
    <name evidence="2" type="ORF">Y032_0358g3405</name>
</gene>
<sequence length="111" mass="12710">MEGEEHPKTLLISPIKVVLGIVDVTCLLICADLAGIWQITGLVYCHSPIFSYITGNISMGLWSAACFCCVFLAFNRTWDLWLPTRSHIFEGKRLYLWFTLPTAYFTFFAFF</sequence>
<protein>
    <recommendedName>
        <fullName evidence="4">7TM GPCR serpentine receptor class x (Srx) domain-containing protein</fullName>
    </recommendedName>
</protein>